<reference evidence="2 3" key="1">
    <citation type="journal article" date="2019" name="Plant Biotechnol. J.">
        <title>The red bayberry genome and genetic basis of sex determination.</title>
        <authorList>
            <person name="Jia H.M."/>
            <person name="Jia H.J."/>
            <person name="Cai Q.L."/>
            <person name="Wang Y."/>
            <person name="Zhao H.B."/>
            <person name="Yang W.F."/>
            <person name="Wang G.Y."/>
            <person name="Li Y.H."/>
            <person name="Zhan D.L."/>
            <person name="Shen Y.T."/>
            <person name="Niu Q.F."/>
            <person name="Chang L."/>
            <person name="Qiu J."/>
            <person name="Zhao L."/>
            <person name="Xie H.B."/>
            <person name="Fu W.Y."/>
            <person name="Jin J."/>
            <person name="Li X.W."/>
            <person name="Jiao Y."/>
            <person name="Zhou C.C."/>
            <person name="Tu T."/>
            <person name="Chai C.Y."/>
            <person name="Gao J.L."/>
            <person name="Fan L.J."/>
            <person name="van de Weg E."/>
            <person name="Wang J.Y."/>
            <person name="Gao Z.S."/>
        </authorList>
    </citation>
    <scope>NUCLEOTIDE SEQUENCE [LARGE SCALE GENOMIC DNA]</scope>
    <source>
        <tissue evidence="2">Leaves</tissue>
    </source>
</reference>
<dbReference type="Proteomes" id="UP000516437">
    <property type="component" value="Chromosome 5"/>
</dbReference>
<dbReference type="OrthoDB" id="1901212at2759"/>
<proteinExistence type="predicted"/>
<feature type="region of interest" description="Disordered" evidence="1">
    <location>
        <begin position="1"/>
        <end position="76"/>
    </location>
</feature>
<gene>
    <name evidence="2" type="ORF">CJ030_MR5G009733</name>
</gene>
<evidence type="ECO:0000313" key="3">
    <source>
        <dbReference type="Proteomes" id="UP000516437"/>
    </source>
</evidence>
<feature type="compositionally biased region" description="Low complexity" evidence="1">
    <location>
        <begin position="27"/>
        <end position="38"/>
    </location>
</feature>
<comment type="caution">
    <text evidence="2">The sequence shown here is derived from an EMBL/GenBank/DDBJ whole genome shotgun (WGS) entry which is preliminary data.</text>
</comment>
<evidence type="ECO:0000313" key="2">
    <source>
        <dbReference type="EMBL" id="KAB1212691.1"/>
    </source>
</evidence>
<sequence length="305" mass="34309">MASNAKRGRQGGSVSTRSGKKGRGSTPLPLLSSQPPLQETQLGSEDDSTQPSDAWLEQGGYHSVDDHQENDQCEGRVKSTSRAATRCHGKAKGTEFAKLRKLGRVYVSVPTGARGPSSNNALLLAARVSYIVRTFANMKYKCWTLVPTEDKDELYTWVLKVCQRNTLNRKKQKVPHTSGSKSLQNLLAEKGEGNENLIAFYKRSHSTKLDGKFINRVVEETYLMRIKETCVQIFERLLPCLLLLLKSLWMNMVPLTVHEIIWLFMSEVHEDLIFTHWLVSFCLSTSMPSLLKGPFVIYVSELESS</sequence>
<feature type="compositionally biased region" description="Basic and acidic residues" evidence="1">
    <location>
        <begin position="63"/>
        <end position="76"/>
    </location>
</feature>
<protein>
    <submittedName>
        <fullName evidence="2">Uncharacterized protein</fullName>
    </submittedName>
</protein>
<evidence type="ECO:0000256" key="1">
    <source>
        <dbReference type="SAM" id="MobiDB-lite"/>
    </source>
</evidence>
<keyword evidence="3" id="KW-1185">Reference proteome</keyword>
<dbReference type="EMBL" id="RXIC02000023">
    <property type="protein sequence ID" value="KAB1212691.1"/>
    <property type="molecule type" value="Genomic_DNA"/>
</dbReference>
<accession>A0A6A1VIP8</accession>
<organism evidence="2 3">
    <name type="scientific">Morella rubra</name>
    <name type="common">Chinese bayberry</name>
    <dbReference type="NCBI Taxonomy" id="262757"/>
    <lineage>
        <taxon>Eukaryota</taxon>
        <taxon>Viridiplantae</taxon>
        <taxon>Streptophyta</taxon>
        <taxon>Embryophyta</taxon>
        <taxon>Tracheophyta</taxon>
        <taxon>Spermatophyta</taxon>
        <taxon>Magnoliopsida</taxon>
        <taxon>eudicotyledons</taxon>
        <taxon>Gunneridae</taxon>
        <taxon>Pentapetalae</taxon>
        <taxon>rosids</taxon>
        <taxon>fabids</taxon>
        <taxon>Fagales</taxon>
        <taxon>Myricaceae</taxon>
        <taxon>Morella</taxon>
    </lineage>
</organism>
<name>A0A6A1VIP8_9ROSI</name>
<dbReference type="AlphaFoldDB" id="A0A6A1VIP8"/>